<dbReference type="WBParaSite" id="BXY_1068400.1">
    <property type="protein sequence ID" value="BXY_1068400.1"/>
    <property type="gene ID" value="BXY_1068400"/>
</dbReference>
<gene>
    <name evidence="3" type="ORF">BXYJ_LOCUS3397</name>
</gene>
<dbReference type="EMBL" id="CAJFCV020000002">
    <property type="protein sequence ID" value="CAG9094306.1"/>
    <property type="molecule type" value="Genomic_DNA"/>
</dbReference>
<evidence type="ECO:0000313" key="4">
    <source>
        <dbReference type="Proteomes" id="UP000095284"/>
    </source>
</evidence>
<feature type="transmembrane region" description="Helical" evidence="2">
    <location>
        <begin position="28"/>
        <end position="51"/>
    </location>
</feature>
<keyword evidence="2" id="KW-1133">Transmembrane helix</keyword>
<dbReference type="Proteomes" id="UP000095284">
    <property type="component" value="Unplaced"/>
</dbReference>
<dbReference type="AlphaFoldDB" id="A0A1I7SCD3"/>
<evidence type="ECO:0000256" key="2">
    <source>
        <dbReference type="SAM" id="Phobius"/>
    </source>
</evidence>
<evidence type="ECO:0000313" key="6">
    <source>
        <dbReference type="WBParaSite" id="BXY_1068400.1"/>
    </source>
</evidence>
<feature type="region of interest" description="Disordered" evidence="1">
    <location>
        <begin position="78"/>
        <end position="116"/>
    </location>
</feature>
<accession>A0A1I7SCD3</accession>
<dbReference type="Proteomes" id="UP000582659">
    <property type="component" value="Unassembled WGS sequence"/>
</dbReference>
<evidence type="ECO:0000313" key="3">
    <source>
        <dbReference type="EMBL" id="CAD5214172.1"/>
    </source>
</evidence>
<evidence type="ECO:0000313" key="5">
    <source>
        <dbReference type="Proteomes" id="UP000659654"/>
    </source>
</evidence>
<dbReference type="Proteomes" id="UP000659654">
    <property type="component" value="Unassembled WGS sequence"/>
</dbReference>
<reference evidence="6" key="1">
    <citation type="submission" date="2016-11" db="UniProtKB">
        <authorList>
            <consortium name="WormBaseParasite"/>
        </authorList>
    </citation>
    <scope>IDENTIFICATION</scope>
</reference>
<sequence>MSESQTNPPDTTFQDVQFDAPFAIANRWAIQLPVQAILFLVSIWLSVRLFYSYRNIMRYRAKIRQAYKPPLLEDEYFTDDPLPEPVLAPVKAPKLPKEEEKKEVKQEKKDEKMKKK</sequence>
<keyword evidence="5" id="KW-1185">Reference proteome</keyword>
<keyword evidence="2" id="KW-0472">Membrane</keyword>
<reference evidence="3" key="2">
    <citation type="submission" date="2020-09" db="EMBL/GenBank/DDBJ databases">
        <authorList>
            <person name="Kikuchi T."/>
        </authorList>
    </citation>
    <scope>NUCLEOTIDE SEQUENCE</scope>
    <source>
        <strain evidence="3">Ka4C1</strain>
    </source>
</reference>
<keyword evidence="2" id="KW-0812">Transmembrane</keyword>
<dbReference type="SMR" id="A0A1I7SCD3"/>
<evidence type="ECO:0000256" key="1">
    <source>
        <dbReference type="SAM" id="MobiDB-lite"/>
    </source>
</evidence>
<name>A0A1I7SCD3_BURXY</name>
<organism evidence="4 6">
    <name type="scientific">Bursaphelenchus xylophilus</name>
    <name type="common">Pinewood nematode worm</name>
    <name type="synonym">Aphelenchoides xylophilus</name>
    <dbReference type="NCBI Taxonomy" id="6326"/>
    <lineage>
        <taxon>Eukaryota</taxon>
        <taxon>Metazoa</taxon>
        <taxon>Ecdysozoa</taxon>
        <taxon>Nematoda</taxon>
        <taxon>Chromadorea</taxon>
        <taxon>Rhabditida</taxon>
        <taxon>Tylenchina</taxon>
        <taxon>Tylenchomorpha</taxon>
        <taxon>Aphelenchoidea</taxon>
        <taxon>Aphelenchoididae</taxon>
        <taxon>Bursaphelenchus</taxon>
    </lineage>
</organism>
<proteinExistence type="predicted"/>
<protein>
    <submittedName>
        <fullName evidence="3">(pine wood nematode) hypothetical protein</fullName>
    </submittedName>
</protein>
<dbReference type="EMBL" id="CAJFDI010000002">
    <property type="protein sequence ID" value="CAD5214172.1"/>
    <property type="molecule type" value="Genomic_DNA"/>
</dbReference>
<feature type="compositionally biased region" description="Basic and acidic residues" evidence="1">
    <location>
        <begin position="95"/>
        <end position="116"/>
    </location>
</feature>